<dbReference type="GeneID" id="120264737"/>
<dbReference type="PANTHER" id="PTHR11439:SF515">
    <property type="entry name" value="GAG-POL POLYPROTEIN"/>
    <property type="match status" value="1"/>
</dbReference>
<keyword evidence="1" id="KW-1185">Reference proteome</keyword>
<organism evidence="1 2">
    <name type="scientific">Dioscorea cayennensis subsp. rotundata</name>
    <name type="common">White Guinea yam</name>
    <name type="synonym">Dioscorea rotundata</name>
    <dbReference type="NCBI Taxonomy" id="55577"/>
    <lineage>
        <taxon>Eukaryota</taxon>
        <taxon>Viridiplantae</taxon>
        <taxon>Streptophyta</taxon>
        <taxon>Embryophyta</taxon>
        <taxon>Tracheophyta</taxon>
        <taxon>Spermatophyta</taxon>
        <taxon>Magnoliopsida</taxon>
        <taxon>Liliopsida</taxon>
        <taxon>Dioscoreales</taxon>
        <taxon>Dioscoreaceae</taxon>
        <taxon>Dioscorea</taxon>
    </lineage>
</organism>
<dbReference type="RefSeq" id="XP_039128494.1">
    <property type="nucleotide sequence ID" value="XM_039272560.1"/>
</dbReference>
<evidence type="ECO:0000313" key="2">
    <source>
        <dbReference type="RefSeq" id="XP_039128494.1"/>
    </source>
</evidence>
<evidence type="ECO:0000313" key="1">
    <source>
        <dbReference type="Proteomes" id="UP001515500"/>
    </source>
</evidence>
<protein>
    <submittedName>
        <fullName evidence="2">Secreted RxLR effector protein 161-like</fullName>
    </submittedName>
</protein>
<accession>A0AB40BM76</accession>
<proteinExistence type="predicted"/>
<dbReference type="AlphaFoldDB" id="A0AB40BM76"/>
<sequence>MEKSITLRQSAYANKVLEQFGMSDCNAVNVPLEHKVKLHKDGEGEPIDVTEYRCIIGSLRYLLHTRPDLSFAVGLLSRYMQRPTSLHLKAMKQTLRYLKGTIHFGLIYTKGGNDEELVCYSNSDLAGDLDDRKSTGGMVFYINNCLVSWGSYK</sequence>
<name>A0AB40BM76_DIOCR</name>
<dbReference type="PANTHER" id="PTHR11439">
    <property type="entry name" value="GAG-POL-RELATED RETROTRANSPOSON"/>
    <property type="match status" value="1"/>
</dbReference>
<reference evidence="2" key="1">
    <citation type="submission" date="2025-08" db="UniProtKB">
        <authorList>
            <consortium name="RefSeq"/>
        </authorList>
    </citation>
    <scope>IDENTIFICATION</scope>
</reference>
<dbReference type="Proteomes" id="UP001515500">
    <property type="component" value="Chromosome 7"/>
</dbReference>
<gene>
    <name evidence="2" type="primary">LOC120264737</name>
</gene>